<dbReference type="Gene3D" id="1.10.150.130">
    <property type="match status" value="1"/>
</dbReference>
<sequence length="382" mass="42262">MPQRREEGLWKRSTVRGAERWRARAYSRGFDGVRREVTRFGRTKREATTSVEAALRELHQVGDVTMTPATPLVRAGELWLAQIGRRESGMSQRTLELYRAMFERHISSDGSSLRGLSLAQANDPQRLRIFLQRLADASGTGTAKTAKTVLSNILGQAVDNGTLQMNAMRQVRPVRSETVKVEVRDHRRALTREERDAVITYADGLAGAQGLDPRTVRKWEAVADLLAVMAGTGVRLGEAASLRWEHIDLETGRVRLHGTKTAAARRALNLPAWLTARLVARSARTGTDGLVFPSPAHLSEPEQPWERRNLDRCVREVLDGAGLPWAVAHSLRRTVASLLHESGQVSLVQIADQLGHADPAMTARVYLGRDFDGDRSALAALL</sequence>
<dbReference type="InterPro" id="IPR050090">
    <property type="entry name" value="Tyrosine_recombinase_XerCD"/>
</dbReference>
<dbReference type="Proteomes" id="UP000565572">
    <property type="component" value="Unassembled WGS sequence"/>
</dbReference>
<dbReference type="SUPFAM" id="SSF56349">
    <property type="entry name" value="DNA breaking-rejoining enzymes"/>
    <property type="match status" value="1"/>
</dbReference>
<dbReference type="InterPro" id="IPR013762">
    <property type="entry name" value="Integrase-like_cat_sf"/>
</dbReference>
<name>A0A7W5JT04_9ACTN</name>
<dbReference type="EMBL" id="JACHZG010000001">
    <property type="protein sequence ID" value="MBB3325496.1"/>
    <property type="molecule type" value="Genomic_DNA"/>
</dbReference>
<dbReference type="Gene3D" id="1.10.443.10">
    <property type="entry name" value="Intergrase catalytic core"/>
    <property type="match status" value="1"/>
</dbReference>
<keyword evidence="3" id="KW-0233">DNA recombination</keyword>
<evidence type="ECO:0000313" key="5">
    <source>
        <dbReference type="EMBL" id="MBB3325496.1"/>
    </source>
</evidence>
<dbReference type="InterPro" id="IPR002104">
    <property type="entry name" value="Integrase_catalytic"/>
</dbReference>
<evidence type="ECO:0000256" key="2">
    <source>
        <dbReference type="ARBA" id="ARBA00023125"/>
    </source>
</evidence>
<dbReference type="CDD" id="cd01189">
    <property type="entry name" value="INT_ICEBs1_C_like"/>
    <property type="match status" value="1"/>
</dbReference>
<comment type="caution">
    <text evidence="5">The sequence shown here is derived from an EMBL/GenBank/DDBJ whole genome shotgun (WGS) entry which is preliminary data.</text>
</comment>
<keyword evidence="6" id="KW-1185">Reference proteome</keyword>
<dbReference type="PANTHER" id="PTHR30349:SF64">
    <property type="entry name" value="PROPHAGE INTEGRASE INTD-RELATED"/>
    <property type="match status" value="1"/>
</dbReference>
<protein>
    <submittedName>
        <fullName evidence="5">Integrase</fullName>
    </submittedName>
</protein>
<accession>A0A7W5JT04</accession>
<dbReference type="InterPro" id="IPR010998">
    <property type="entry name" value="Integrase_recombinase_N"/>
</dbReference>
<evidence type="ECO:0000313" key="6">
    <source>
        <dbReference type="Proteomes" id="UP000565572"/>
    </source>
</evidence>
<dbReference type="RefSeq" id="WP_183336445.1">
    <property type="nucleotide sequence ID" value="NZ_JACHZG010000001.1"/>
</dbReference>
<organism evidence="5 6">
    <name type="scientific">Microlunatus antarcticus</name>
    <dbReference type="NCBI Taxonomy" id="53388"/>
    <lineage>
        <taxon>Bacteria</taxon>
        <taxon>Bacillati</taxon>
        <taxon>Actinomycetota</taxon>
        <taxon>Actinomycetes</taxon>
        <taxon>Propionibacteriales</taxon>
        <taxon>Propionibacteriaceae</taxon>
        <taxon>Microlunatus</taxon>
    </lineage>
</organism>
<keyword evidence="2" id="KW-0238">DNA-binding</keyword>
<evidence type="ECO:0000256" key="3">
    <source>
        <dbReference type="ARBA" id="ARBA00023172"/>
    </source>
</evidence>
<proteinExistence type="inferred from homology"/>
<dbReference type="GO" id="GO:0015074">
    <property type="term" value="P:DNA integration"/>
    <property type="evidence" value="ECO:0007669"/>
    <property type="project" value="InterPro"/>
</dbReference>
<reference evidence="5 6" key="1">
    <citation type="submission" date="2020-08" db="EMBL/GenBank/DDBJ databases">
        <title>Sequencing the genomes of 1000 actinobacteria strains.</title>
        <authorList>
            <person name="Klenk H.-P."/>
        </authorList>
    </citation>
    <scope>NUCLEOTIDE SEQUENCE [LARGE SCALE GENOMIC DNA]</scope>
    <source>
        <strain evidence="5 6">DSM 11053</strain>
    </source>
</reference>
<evidence type="ECO:0000259" key="4">
    <source>
        <dbReference type="PROSITE" id="PS51898"/>
    </source>
</evidence>
<dbReference type="AlphaFoldDB" id="A0A7W5JT04"/>
<dbReference type="GO" id="GO:0006310">
    <property type="term" value="P:DNA recombination"/>
    <property type="evidence" value="ECO:0007669"/>
    <property type="project" value="UniProtKB-KW"/>
</dbReference>
<dbReference type="InterPro" id="IPR011010">
    <property type="entry name" value="DNA_brk_join_enz"/>
</dbReference>
<evidence type="ECO:0000256" key="1">
    <source>
        <dbReference type="ARBA" id="ARBA00008857"/>
    </source>
</evidence>
<dbReference type="PANTHER" id="PTHR30349">
    <property type="entry name" value="PHAGE INTEGRASE-RELATED"/>
    <property type="match status" value="1"/>
</dbReference>
<dbReference type="GO" id="GO:0003677">
    <property type="term" value="F:DNA binding"/>
    <property type="evidence" value="ECO:0007669"/>
    <property type="project" value="UniProtKB-KW"/>
</dbReference>
<gene>
    <name evidence="5" type="ORF">FHX39_000440</name>
</gene>
<comment type="similarity">
    <text evidence="1">Belongs to the 'phage' integrase family.</text>
</comment>
<dbReference type="PROSITE" id="PS51898">
    <property type="entry name" value="TYR_RECOMBINASE"/>
    <property type="match status" value="1"/>
</dbReference>
<feature type="domain" description="Tyr recombinase" evidence="4">
    <location>
        <begin position="185"/>
        <end position="379"/>
    </location>
</feature>
<dbReference type="Pfam" id="PF00589">
    <property type="entry name" value="Phage_integrase"/>
    <property type="match status" value="1"/>
</dbReference>